<evidence type="ECO:0000313" key="3">
    <source>
        <dbReference type="Proteomes" id="UP001337655"/>
    </source>
</evidence>
<proteinExistence type="predicted"/>
<feature type="region of interest" description="Disordered" evidence="1">
    <location>
        <begin position="257"/>
        <end position="282"/>
    </location>
</feature>
<evidence type="ECO:0000313" key="2">
    <source>
        <dbReference type="EMBL" id="KAK5171175.1"/>
    </source>
</evidence>
<comment type="caution">
    <text evidence="2">The sequence shown here is derived from an EMBL/GenBank/DDBJ whole genome shotgun (WGS) entry which is preliminary data.</text>
</comment>
<dbReference type="GeneID" id="89925665"/>
<keyword evidence="3" id="KW-1185">Reference proteome</keyword>
<name>A0AAV9PFL2_9PEZI</name>
<feature type="compositionally biased region" description="Polar residues" evidence="1">
    <location>
        <begin position="270"/>
        <end position="281"/>
    </location>
</feature>
<feature type="region of interest" description="Disordered" evidence="1">
    <location>
        <begin position="421"/>
        <end position="543"/>
    </location>
</feature>
<feature type="compositionally biased region" description="Polar residues" evidence="1">
    <location>
        <begin position="341"/>
        <end position="356"/>
    </location>
</feature>
<dbReference type="EMBL" id="JAVRRT010000006">
    <property type="protein sequence ID" value="KAK5171175.1"/>
    <property type="molecule type" value="Genomic_DNA"/>
</dbReference>
<protein>
    <submittedName>
        <fullName evidence="2">Uncharacterized protein</fullName>
    </submittedName>
</protein>
<organism evidence="2 3">
    <name type="scientific">Saxophila tyrrhenica</name>
    <dbReference type="NCBI Taxonomy" id="1690608"/>
    <lineage>
        <taxon>Eukaryota</taxon>
        <taxon>Fungi</taxon>
        <taxon>Dikarya</taxon>
        <taxon>Ascomycota</taxon>
        <taxon>Pezizomycotina</taxon>
        <taxon>Dothideomycetes</taxon>
        <taxon>Dothideomycetidae</taxon>
        <taxon>Mycosphaerellales</taxon>
        <taxon>Extremaceae</taxon>
        <taxon>Saxophila</taxon>
    </lineage>
</organism>
<dbReference type="Proteomes" id="UP001337655">
    <property type="component" value="Unassembled WGS sequence"/>
</dbReference>
<accession>A0AAV9PFL2</accession>
<dbReference type="RefSeq" id="XP_064660203.1">
    <property type="nucleotide sequence ID" value="XM_064801573.1"/>
</dbReference>
<reference evidence="2 3" key="1">
    <citation type="submission" date="2023-08" db="EMBL/GenBank/DDBJ databases">
        <title>Black Yeasts Isolated from many extreme environments.</title>
        <authorList>
            <person name="Coleine C."/>
            <person name="Stajich J.E."/>
            <person name="Selbmann L."/>
        </authorList>
    </citation>
    <scope>NUCLEOTIDE SEQUENCE [LARGE SCALE GENOMIC DNA]</scope>
    <source>
        <strain evidence="2 3">CCFEE 5935</strain>
    </source>
</reference>
<feature type="compositionally biased region" description="Polar residues" evidence="1">
    <location>
        <begin position="384"/>
        <end position="393"/>
    </location>
</feature>
<feature type="compositionally biased region" description="Low complexity" evidence="1">
    <location>
        <begin position="434"/>
        <end position="452"/>
    </location>
</feature>
<sequence length="543" mass="58874">MRYQDWDVLLFPSGDEAHIPVKEFRTACYTEPTEHSPNQTPLLTTFVPSLPVGAPFQISVHSWVRTGPTLGVLPDGTRLEEMWQVKVVVDGELVGIKLFGCAESWPQIISSIDSPGKGQHETVQLRFPPFHREIMMQNHWAASDRMGRIRVELGMGYVHHRLNRFVPTTQVVNFAFQAAPLELLEDRGVAWPNARMLANSVMHTHQTMNNAFFPGPQNITGTQSSNKYGLHQRKVASTSNINTGSYTMGALTLPRPGSPLHPFGHDQHSNYDGSSRSTSAYSAMPDTAAPLLHKGLYHPTPGYLNQYTEAAQRQRQSIPASSQFSFRLPSDQINRIITALGSKTQEEQPTNTSTSMLPPPIPQRVAAVNKDAEESNGDAAPGQFQLNQAAASDNNRRGRSNYSDISMHNDCTSFPTCTQEDGNSGVVHNPPVAPAETTSTAPAVTAPTAPTAKIVKGKKEGSASAKRKLSTSAQQSEATEKKRTRRSTRLLQHDSGYAGGLSSSDRDVSNGNGTAGAEPAVVESNGRAGQEADESGAAVTESE</sequence>
<evidence type="ECO:0000256" key="1">
    <source>
        <dbReference type="SAM" id="MobiDB-lite"/>
    </source>
</evidence>
<gene>
    <name evidence="2" type="ORF">LTR77_004319</name>
</gene>
<dbReference type="AlphaFoldDB" id="A0AAV9PFL2"/>
<feature type="region of interest" description="Disordered" evidence="1">
    <location>
        <begin position="341"/>
        <end position="404"/>
    </location>
</feature>